<dbReference type="AlphaFoldDB" id="A0AAU7JLR4"/>
<name>A0AAU7JLR4_9HYPH</name>
<reference evidence="1" key="1">
    <citation type="submission" date="2024-05" db="EMBL/GenBank/DDBJ databases">
        <authorList>
            <person name="Kim S."/>
            <person name="Heo J."/>
            <person name="Choi H."/>
            <person name="Choi Y."/>
            <person name="Kwon S.-W."/>
            <person name="Kim Y."/>
        </authorList>
    </citation>
    <scope>NUCLEOTIDE SEQUENCE</scope>
    <source>
        <strain evidence="1">KACC 23698</strain>
    </source>
</reference>
<accession>A0AAU7JLR4</accession>
<organism evidence="1">
    <name type="scientific">Alsobacter sp. KACC 23698</name>
    <dbReference type="NCBI Taxonomy" id="3149229"/>
    <lineage>
        <taxon>Bacteria</taxon>
        <taxon>Pseudomonadati</taxon>
        <taxon>Pseudomonadota</taxon>
        <taxon>Alphaproteobacteria</taxon>
        <taxon>Hyphomicrobiales</taxon>
        <taxon>Alsobacteraceae</taxon>
        <taxon>Alsobacter</taxon>
    </lineage>
</organism>
<dbReference type="EMBL" id="CP157484">
    <property type="protein sequence ID" value="XBO41157.1"/>
    <property type="molecule type" value="Genomic_DNA"/>
</dbReference>
<protein>
    <submittedName>
        <fullName evidence="1">Uncharacterized protein</fullName>
    </submittedName>
</protein>
<proteinExistence type="predicted"/>
<sequence>MSAAGGPAPEDLLEGLGFVVAGRPVRRPPPRVEDLAVLSPTGRLAGQENGDDAYRAALLALGIESRRNSDETRLGRLWIRGDGGAWLFCGLLLQAHEPVHVSGRLEIGALTLEMGAGGASVRFDILRRDGAGARLLFAASVPFAVVTRERISGPRPHGPPMGHGGGFGGDGHGGGLRFRFFAAKLVLHAIATQGAAATPIEGKMAIPVSPDFTPDA</sequence>
<evidence type="ECO:0000313" key="1">
    <source>
        <dbReference type="EMBL" id="XBO41157.1"/>
    </source>
</evidence>
<dbReference type="RefSeq" id="WP_406858009.1">
    <property type="nucleotide sequence ID" value="NZ_CP157484.1"/>
</dbReference>
<gene>
    <name evidence="1" type="ORF">ABEG18_10480</name>
</gene>